<evidence type="ECO:0000256" key="3">
    <source>
        <dbReference type="ARBA" id="ARBA00023015"/>
    </source>
</evidence>
<dbReference type="STRING" id="1192197.JBW_01367"/>
<dbReference type="Gene3D" id="1.10.1790.10">
    <property type="entry name" value="PRD domain"/>
    <property type="match status" value="2"/>
</dbReference>
<dbReference type="Pfam" id="PF08279">
    <property type="entry name" value="HTH_11"/>
    <property type="match status" value="1"/>
</dbReference>
<dbReference type="Gene3D" id="3.40.50.2300">
    <property type="match status" value="1"/>
</dbReference>
<dbReference type="InterPro" id="IPR050661">
    <property type="entry name" value="BglG_antiterminators"/>
</dbReference>
<dbReference type="InterPro" id="IPR036634">
    <property type="entry name" value="PRD_sf"/>
</dbReference>
<dbReference type="CDD" id="cd05568">
    <property type="entry name" value="PTS_IIB_bgl_like"/>
    <property type="match status" value="1"/>
</dbReference>
<evidence type="ECO:0000259" key="6">
    <source>
        <dbReference type="PROSITE" id="PS51372"/>
    </source>
</evidence>
<dbReference type="PANTHER" id="PTHR30185:SF18">
    <property type="entry name" value="TRANSCRIPTIONAL REGULATOR MTLR"/>
    <property type="match status" value="1"/>
</dbReference>
<evidence type="ECO:0000256" key="2">
    <source>
        <dbReference type="ARBA" id="ARBA00022737"/>
    </source>
</evidence>
<dbReference type="PANTHER" id="PTHR30185">
    <property type="entry name" value="CRYPTIC BETA-GLUCOSIDE BGL OPERON ANTITERMINATOR"/>
    <property type="match status" value="1"/>
</dbReference>
<keyword evidence="3" id="KW-0805">Transcription regulation</keyword>
<dbReference type="GO" id="GO:0006355">
    <property type="term" value="P:regulation of DNA-templated transcription"/>
    <property type="evidence" value="ECO:0007669"/>
    <property type="project" value="InterPro"/>
</dbReference>
<name>I8TYG3_9FIRM</name>
<dbReference type="EC" id="2.7.1.69" evidence="7"/>
<protein>
    <submittedName>
        <fullName evidence="7">Transcriptional antiterminator, BglG</fullName>
        <ecNumber evidence="7">2.7.1.69</ecNumber>
    </submittedName>
</protein>
<dbReference type="KEGG" id="pft:JBW_01367"/>
<dbReference type="SUPFAM" id="SSF46785">
    <property type="entry name" value="Winged helix' DNA-binding domain"/>
    <property type="match status" value="1"/>
</dbReference>
<dbReference type="AlphaFoldDB" id="I8TYG3"/>
<dbReference type="GO" id="GO:0008982">
    <property type="term" value="F:protein-N(PI)-phosphohistidine-sugar phosphotransferase activity"/>
    <property type="evidence" value="ECO:0007669"/>
    <property type="project" value="InterPro"/>
</dbReference>
<gene>
    <name evidence="7" type="ORF">JBW_01367</name>
</gene>
<feature type="domain" description="PRD" evidence="6">
    <location>
        <begin position="300"/>
        <end position="407"/>
    </location>
</feature>
<dbReference type="InterPro" id="IPR036095">
    <property type="entry name" value="PTS_EIIB-like_sf"/>
</dbReference>
<dbReference type="SUPFAM" id="SSF63520">
    <property type="entry name" value="PTS-regulatory domain, PRD"/>
    <property type="match status" value="2"/>
</dbReference>
<accession>I8TYG3</accession>
<evidence type="ECO:0000256" key="4">
    <source>
        <dbReference type="ARBA" id="ARBA00023163"/>
    </source>
</evidence>
<keyword evidence="4" id="KW-0804">Transcription</keyword>
<feature type="domain" description="PTS EIIB type-2" evidence="5">
    <location>
        <begin position="410"/>
        <end position="499"/>
    </location>
</feature>
<dbReference type="HOGENOM" id="CLU_013442_2_3_9"/>
<keyword evidence="2" id="KW-0677">Repeat</keyword>
<evidence type="ECO:0000259" key="5">
    <source>
        <dbReference type="PROSITE" id="PS51099"/>
    </source>
</evidence>
<dbReference type="OrthoDB" id="9776005at2"/>
<dbReference type="PROSITE" id="PS51372">
    <property type="entry name" value="PRD_2"/>
    <property type="match status" value="1"/>
</dbReference>
<evidence type="ECO:0000256" key="1">
    <source>
        <dbReference type="ARBA" id="ARBA00022679"/>
    </source>
</evidence>
<dbReference type="InterPro" id="IPR036388">
    <property type="entry name" value="WH-like_DNA-bd_sf"/>
</dbReference>
<dbReference type="InterPro" id="IPR013011">
    <property type="entry name" value="PTS_EIIB_2"/>
</dbReference>
<evidence type="ECO:0000313" key="7">
    <source>
        <dbReference type="EMBL" id="AJQ26719.1"/>
    </source>
</evidence>
<dbReference type="SUPFAM" id="SSF52794">
    <property type="entry name" value="PTS system IIB component-like"/>
    <property type="match status" value="1"/>
</dbReference>
<dbReference type="PROSITE" id="PS51099">
    <property type="entry name" value="PTS_EIIB_TYPE_2"/>
    <property type="match status" value="1"/>
</dbReference>
<dbReference type="Gene3D" id="1.10.10.10">
    <property type="entry name" value="Winged helix-like DNA-binding domain superfamily/Winged helix DNA-binding domain"/>
    <property type="match status" value="1"/>
</dbReference>
<reference evidence="8" key="2">
    <citation type="submission" date="2015-02" db="EMBL/GenBank/DDBJ databases">
        <title>Complete Genome Sequence of Pelosinus fermentans JBW45.</title>
        <authorList>
            <person name="De Leon K.B."/>
            <person name="Utturkar S.M."/>
            <person name="Camilleri L.B."/>
            <person name="Arkin A.P."/>
            <person name="Fields M.W."/>
            <person name="Brown S.D."/>
            <person name="Wall J.D."/>
        </authorList>
    </citation>
    <scope>NUCLEOTIDE SEQUENCE [LARGE SCALE GENOMIC DNA]</scope>
    <source>
        <strain evidence="8">JBW45</strain>
    </source>
</reference>
<sequence length="627" mass="72045">MKIKELADEFHVSIRTIKYDLENIRLWLEKQKDQIVQLESKTNLGIWLSGEMRDIKRIRSMLDNEVGTAMLLSQEERSKYIALELLLHKEFVTLNSLAEKMGVSRNTVIGDMQKVERLLQNWRIEMERKVHYGIRAVSSEVNRRLALEYVVQSFLNSNEMSYILQSIIHEHEFPSRVGNVITTFLLERKELEYVCQVVKHIARHIREKSEQYLSDRVLIGVLIRFCVVIQRIKTDNSLAESYTAVAIKAKDHSLYSIFSEESVKLANHLGVGISDTEIGFIWLQSLGNGMYHNEHHHDSYEQSVVTEITAKIINKVSQNLKVTFTDDTELFDSLLAHLTDKLAKYEYGVIDPNPLVAEVIQSYPEMFKCVKQVCSEAFEEINVFLTDPDLAYIVLHFQAAYERRYGRPRFKAIVVCGTGRGTARLLKIRLENEIKSLSVLGYCSVLEIDQVLKMQSIDLVISVLPIDTECPVVVVNSILSQRDIVAIHEALKKICGTQLEYTHETLEKKHGFTESFMLMRRNISFTELPLIESISQDIISKGFQLGMLITTEFKEYLSEQAAAGLMLHILLMVNRLAFGSPYVDFNYSDQPESKRLAELRCKLTNVLGEEHCNIPNSEISAMLRYFS</sequence>
<proteinExistence type="predicted"/>
<dbReference type="GO" id="GO:0009401">
    <property type="term" value="P:phosphoenolpyruvate-dependent sugar phosphotransferase system"/>
    <property type="evidence" value="ECO:0007669"/>
    <property type="project" value="InterPro"/>
</dbReference>
<keyword evidence="1 7" id="KW-0808">Transferase</keyword>
<evidence type="ECO:0000313" key="8">
    <source>
        <dbReference type="Proteomes" id="UP000005361"/>
    </source>
</evidence>
<dbReference type="Pfam" id="PF00874">
    <property type="entry name" value="PRD"/>
    <property type="match status" value="1"/>
</dbReference>
<dbReference type="EMBL" id="CP010978">
    <property type="protein sequence ID" value="AJQ26719.1"/>
    <property type="molecule type" value="Genomic_DNA"/>
</dbReference>
<dbReference type="InterPro" id="IPR036390">
    <property type="entry name" value="WH_DNA-bd_sf"/>
</dbReference>
<organism evidence="7 8">
    <name type="scientific">Pelosinus fermentans JBW45</name>
    <dbReference type="NCBI Taxonomy" id="1192197"/>
    <lineage>
        <taxon>Bacteria</taxon>
        <taxon>Bacillati</taxon>
        <taxon>Bacillota</taxon>
        <taxon>Negativicutes</taxon>
        <taxon>Selenomonadales</taxon>
        <taxon>Sporomusaceae</taxon>
        <taxon>Pelosinus</taxon>
    </lineage>
</organism>
<dbReference type="InterPro" id="IPR011608">
    <property type="entry name" value="PRD"/>
</dbReference>
<reference evidence="7 8" key="1">
    <citation type="journal article" date="2015" name="Genome Announc.">
        <title>Complete Genome Sequence of Pelosinus fermentans JBW45, a Member of a Remarkably Competitive Group of Negativicutes in the Firmicutes Phylum.</title>
        <authorList>
            <person name="De Leon K.B."/>
            <person name="Utturkar S.M."/>
            <person name="Camilleri L.B."/>
            <person name="Elias D.A."/>
            <person name="Arkin A.P."/>
            <person name="Fields M.W."/>
            <person name="Brown S.D."/>
            <person name="Wall J.D."/>
        </authorList>
    </citation>
    <scope>NUCLEOTIDE SEQUENCE [LARGE SCALE GENOMIC DNA]</scope>
    <source>
        <strain evidence="7 8">JBW45</strain>
    </source>
</reference>
<dbReference type="InterPro" id="IPR013196">
    <property type="entry name" value="HTH_11"/>
</dbReference>
<dbReference type="Proteomes" id="UP000005361">
    <property type="component" value="Chromosome"/>
</dbReference>